<dbReference type="InterPro" id="IPR035919">
    <property type="entry name" value="EAL_sf"/>
</dbReference>
<evidence type="ECO:0000259" key="3">
    <source>
        <dbReference type="PROSITE" id="PS50883"/>
    </source>
</evidence>
<dbReference type="SUPFAM" id="SSF55073">
    <property type="entry name" value="Nucleotide cyclase"/>
    <property type="match status" value="1"/>
</dbReference>
<dbReference type="EMBL" id="JAUSTU010000007">
    <property type="protein sequence ID" value="MDQ0155486.1"/>
    <property type="molecule type" value="Genomic_DNA"/>
</dbReference>
<dbReference type="InterPro" id="IPR000014">
    <property type="entry name" value="PAS"/>
</dbReference>
<dbReference type="SMART" id="SM00086">
    <property type="entry name" value="PAC"/>
    <property type="match status" value="2"/>
</dbReference>
<dbReference type="InterPro" id="IPR052155">
    <property type="entry name" value="Biofilm_reg_signaling"/>
</dbReference>
<evidence type="ECO:0000259" key="4">
    <source>
        <dbReference type="PROSITE" id="PS50887"/>
    </source>
</evidence>
<name>A0ABT9V3F6_9BACL</name>
<dbReference type="PROSITE" id="PS50113">
    <property type="entry name" value="PAC"/>
    <property type="match status" value="2"/>
</dbReference>
<evidence type="ECO:0000259" key="2">
    <source>
        <dbReference type="PROSITE" id="PS50113"/>
    </source>
</evidence>
<dbReference type="CDD" id="cd01948">
    <property type="entry name" value="EAL"/>
    <property type="match status" value="1"/>
</dbReference>
<dbReference type="SUPFAM" id="SSF141868">
    <property type="entry name" value="EAL domain-like"/>
    <property type="match status" value="1"/>
</dbReference>
<dbReference type="InterPro" id="IPR000160">
    <property type="entry name" value="GGDEF_dom"/>
</dbReference>
<dbReference type="InterPro" id="IPR001633">
    <property type="entry name" value="EAL_dom"/>
</dbReference>
<dbReference type="CDD" id="cd00130">
    <property type="entry name" value="PAS"/>
    <property type="match status" value="2"/>
</dbReference>
<dbReference type="SMART" id="SM00052">
    <property type="entry name" value="EAL"/>
    <property type="match status" value="1"/>
</dbReference>
<accession>A0ABT9V3F6</accession>
<dbReference type="Gene3D" id="3.20.20.450">
    <property type="entry name" value="EAL domain"/>
    <property type="match status" value="1"/>
</dbReference>
<keyword evidence="6" id="KW-1185">Reference proteome</keyword>
<dbReference type="SMART" id="SM00267">
    <property type="entry name" value="GGDEF"/>
    <property type="match status" value="1"/>
</dbReference>
<feature type="domain" description="PAS" evidence="1">
    <location>
        <begin position="144"/>
        <end position="201"/>
    </location>
</feature>
<protein>
    <submittedName>
        <fullName evidence="5">Diguanylate cyclase (GGDEF)-like protein/PAS domain S-box-containing protein</fullName>
    </submittedName>
</protein>
<reference evidence="5 6" key="1">
    <citation type="submission" date="2023-07" db="EMBL/GenBank/DDBJ databases">
        <title>Genomic Encyclopedia of Type Strains, Phase IV (KMG-IV): sequencing the most valuable type-strain genomes for metagenomic binning, comparative biology and taxonomic classification.</title>
        <authorList>
            <person name="Goeker M."/>
        </authorList>
    </citation>
    <scope>NUCLEOTIDE SEQUENCE [LARGE SCALE GENOMIC DNA]</scope>
    <source>
        <strain evidence="5 6">DSM 23948</strain>
    </source>
</reference>
<gene>
    <name evidence="5" type="ORF">J2S07_001791</name>
</gene>
<dbReference type="SUPFAM" id="SSF55785">
    <property type="entry name" value="PYP-like sensor domain (PAS domain)"/>
    <property type="match status" value="2"/>
</dbReference>
<organism evidence="5 6">
    <name type="scientific">Anoxybacillus andreesenii</name>
    <dbReference type="NCBI Taxonomy" id="1325932"/>
    <lineage>
        <taxon>Bacteria</taxon>
        <taxon>Bacillati</taxon>
        <taxon>Bacillota</taxon>
        <taxon>Bacilli</taxon>
        <taxon>Bacillales</taxon>
        <taxon>Anoxybacillaceae</taxon>
        <taxon>Anoxybacillus</taxon>
    </lineage>
</organism>
<evidence type="ECO:0000313" key="5">
    <source>
        <dbReference type="EMBL" id="MDQ0155486.1"/>
    </source>
</evidence>
<feature type="domain" description="PAC" evidence="2">
    <location>
        <begin position="88"/>
        <end position="140"/>
    </location>
</feature>
<dbReference type="Pfam" id="PF13426">
    <property type="entry name" value="PAS_9"/>
    <property type="match status" value="1"/>
</dbReference>
<dbReference type="Proteomes" id="UP001231362">
    <property type="component" value="Unassembled WGS sequence"/>
</dbReference>
<dbReference type="Gene3D" id="3.30.450.20">
    <property type="entry name" value="PAS domain"/>
    <property type="match status" value="2"/>
</dbReference>
<dbReference type="PROSITE" id="PS50883">
    <property type="entry name" value="EAL"/>
    <property type="match status" value="1"/>
</dbReference>
<dbReference type="PANTHER" id="PTHR44757:SF2">
    <property type="entry name" value="BIOFILM ARCHITECTURE MAINTENANCE PROTEIN MBAA"/>
    <property type="match status" value="1"/>
</dbReference>
<dbReference type="RefSeq" id="WP_307150054.1">
    <property type="nucleotide sequence ID" value="NZ_JAUSTU010000007.1"/>
</dbReference>
<proteinExistence type="predicted"/>
<dbReference type="InterPro" id="IPR000700">
    <property type="entry name" value="PAS-assoc_C"/>
</dbReference>
<dbReference type="InterPro" id="IPR043128">
    <property type="entry name" value="Rev_trsase/Diguanyl_cyclase"/>
</dbReference>
<dbReference type="InterPro" id="IPR029787">
    <property type="entry name" value="Nucleotide_cyclase"/>
</dbReference>
<dbReference type="Pfam" id="PF00989">
    <property type="entry name" value="PAS"/>
    <property type="match status" value="1"/>
</dbReference>
<dbReference type="InterPro" id="IPR035965">
    <property type="entry name" value="PAS-like_dom_sf"/>
</dbReference>
<dbReference type="NCBIfam" id="TIGR00254">
    <property type="entry name" value="GGDEF"/>
    <property type="match status" value="1"/>
</dbReference>
<dbReference type="PANTHER" id="PTHR44757">
    <property type="entry name" value="DIGUANYLATE CYCLASE DGCP"/>
    <property type="match status" value="1"/>
</dbReference>
<feature type="domain" description="PAC" evidence="2">
    <location>
        <begin position="216"/>
        <end position="268"/>
    </location>
</feature>
<sequence>MTSRPEKLQHNLWNDHEILSSLIHQVPIGIIIIDLYGFIHLWNKEAERIFGWTEAEVKGKLYHLIMKLGESKYRRAFRKIAQARKGVTFSETKRKRKDGSDVTVCINAIPLIEEDDRVIGITFLIEDLTDQKNSEKILKNTMNELENLKFSLDESSLLTITDPRGMITYVNDRFCELFQYSREELIGYDHRVINSKYHPKEFFKNMWRTLGNGKIFRGEIRNRAKDGTIVWVDGTIVPFINEKGRPYQYMSICTDITDKKRAEEELVFLAYHDELTGLSNRRKMSDLVAEEINQNQPFALLSLDLNRFRHINESYGFSVGDGVISEFANRLVETIPNVDHIARKDSDKFIILLKGMDDDEVHRICGLISKNLQKPFEINNNRIHTTSSIGVCFYPKDGSNFEELLNNAVYAMHEAKIERKSYIRFFDKQLEQEKKRRIELEKCLREALENQELSLHYQPRVDTNTRKITGMEALLRWNSQKLGMVSPNEFIPIAEETGFIVPIGKWVMGNAMSQTKKWHQLGFSDLKVSLNLSPIQLMEPDIDEQIIKTIRKINYPPNLLELEITENAALENNKVLFQKLNRLKEFGVQISIDDFGTGYSSLSYLREFPINRLKIDRSFLEDIAKSGDSPIVRTILAMAKSLGYHVTAEGIEIEEQILYLQNHGCDELQGFYFGKPVAANEFLHYLYEAI</sequence>
<dbReference type="PROSITE" id="PS50112">
    <property type="entry name" value="PAS"/>
    <property type="match status" value="2"/>
</dbReference>
<dbReference type="Pfam" id="PF00563">
    <property type="entry name" value="EAL"/>
    <property type="match status" value="1"/>
</dbReference>
<dbReference type="InterPro" id="IPR001610">
    <property type="entry name" value="PAC"/>
</dbReference>
<feature type="domain" description="PAS" evidence="1">
    <location>
        <begin position="15"/>
        <end position="84"/>
    </location>
</feature>
<feature type="domain" description="GGDEF" evidence="4">
    <location>
        <begin position="296"/>
        <end position="428"/>
    </location>
</feature>
<dbReference type="CDD" id="cd01949">
    <property type="entry name" value="GGDEF"/>
    <property type="match status" value="1"/>
</dbReference>
<dbReference type="SMART" id="SM00091">
    <property type="entry name" value="PAS"/>
    <property type="match status" value="2"/>
</dbReference>
<dbReference type="NCBIfam" id="TIGR00229">
    <property type="entry name" value="sensory_box"/>
    <property type="match status" value="2"/>
</dbReference>
<evidence type="ECO:0000259" key="1">
    <source>
        <dbReference type="PROSITE" id="PS50112"/>
    </source>
</evidence>
<dbReference type="Pfam" id="PF00990">
    <property type="entry name" value="GGDEF"/>
    <property type="match status" value="1"/>
</dbReference>
<evidence type="ECO:0000313" key="6">
    <source>
        <dbReference type="Proteomes" id="UP001231362"/>
    </source>
</evidence>
<dbReference type="PROSITE" id="PS50887">
    <property type="entry name" value="GGDEF"/>
    <property type="match status" value="1"/>
</dbReference>
<dbReference type="Gene3D" id="3.30.70.270">
    <property type="match status" value="1"/>
</dbReference>
<feature type="domain" description="EAL" evidence="3">
    <location>
        <begin position="437"/>
        <end position="690"/>
    </location>
</feature>
<dbReference type="InterPro" id="IPR013767">
    <property type="entry name" value="PAS_fold"/>
</dbReference>
<comment type="caution">
    <text evidence="5">The sequence shown here is derived from an EMBL/GenBank/DDBJ whole genome shotgun (WGS) entry which is preliminary data.</text>
</comment>